<dbReference type="OrthoDB" id="1657402at2759"/>
<organism evidence="5 6">
    <name type="scientific">Genlisea aurea</name>
    <dbReference type="NCBI Taxonomy" id="192259"/>
    <lineage>
        <taxon>Eukaryota</taxon>
        <taxon>Viridiplantae</taxon>
        <taxon>Streptophyta</taxon>
        <taxon>Embryophyta</taxon>
        <taxon>Tracheophyta</taxon>
        <taxon>Spermatophyta</taxon>
        <taxon>Magnoliopsida</taxon>
        <taxon>eudicotyledons</taxon>
        <taxon>Gunneridae</taxon>
        <taxon>Pentapetalae</taxon>
        <taxon>asterids</taxon>
        <taxon>lamiids</taxon>
        <taxon>Lamiales</taxon>
        <taxon>Lentibulariaceae</taxon>
        <taxon>Genlisea</taxon>
    </lineage>
</organism>
<dbReference type="GO" id="GO:0005975">
    <property type="term" value="P:carbohydrate metabolic process"/>
    <property type="evidence" value="ECO:0007669"/>
    <property type="project" value="InterPro"/>
</dbReference>
<dbReference type="Pfam" id="PF17834">
    <property type="entry name" value="GHD"/>
    <property type="match status" value="1"/>
</dbReference>
<dbReference type="InterPro" id="IPR043159">
    <property type="entry name" value="Lectin_gal-bd_sf"/>
</dbReference>
<dbReference type="InterPro" id="IPR041392">
    <property type="entry name" value="GHD"/>
</dbReference>
<keyword evidence="3" id="KW-0326">Glycosidase</keyword>
<dbReference type="InterPro" id="IPR000922">
    <property type="entry name" value="Lectin_gal-bd_dom"/>
</dbReference>
<sequence length="460" mass="51290">MQARVYKSSDSCAAFLANYDTKSYATLSFWNSKYNLPPWSISILPNCKNVLYNTATVGSQTSKMKMTTVGSGFDWKSYYEETAFHHGNLFTVVGLVEQINMTRDKTDYLWYSTEVVIDPSEGFLRSEQWPVLTVLSAGHALHVFVNGELSGTAYGRLEEPRLTFSTSVNLRGGVNQIELLSIAVGLPNVGTHFETWNAGVLGPVTLAGLNEGRRDLTWQNWTYQIGLKGEFSSLHTVNGDDSVEWMQGSYVAQRQPLTWYKTSFDEPSGDEPLALDMNSMSKGQIWINGESIGRYWNQYKAGGDCSPCDYAGWFDEKKCLANCGEASQRWYHVPRSWLYPTGNLLVVFEEWGGDPHGISLAKREIDSVCADVHEWQPTLVNWQLLSSGKISSIAFASFGTPEGSCRNYRRGKCHALHSYDVFVKSCVGQQSCRVAITPENFGGDPCEGVMKRLAVEAICS</sequence>
<comment type="caution">
    <text evidence="5">The sequence shown here is derived from an EMBL/GenBank/DDBJ whole genome shotgun (WGS) entry which is preliminary data.</text>
</comment>
<evidence type="ECO:0000256" key="2">
    <source>
        <dbReference type="ARBA" id="ARBA00022801"/>
    </source>
</evidence>
<dbReference type="CDD" id="cd22842">
    <property type="entry name" value="Gal_Rha_Lectin_BGal"/>
    <property type="match status" value="1"/>
</dbReference>
<keyword evidence="1" id="KW-0732">Signal</keyword>
<feature type="domain" description="SUEL-type lectin" evidence="4">
    <location>
        <begin position="388"/>
        <end position="460"/>
    </location>
</feature>
<dbReference type="InterPro" id="IPR008979">
    <property type="entry name" value="Galactose-bd-like_sf"/>
</dbReference>
<evidence type="ECO:0000313" key="6">
    <source>
        <dbReference type="Proteomes" id="UP000015453"/>
    </source>
</evidence>
<gene>
    <name evidence="5" type="ORF">M569_09296</name>
</gene>
<dbReference type="AlphaFoldDB" id="S8CL68"/>
<evidence type="ECO:0000256" key="3">
    <source>
        <dbReference type="ARBA" id="ARBA00023295"/>
    </source>
</evidence>
<proteinExistence type="predicted"/>
<dbReference type="FunFam" id="2.60.120.260:FF:000061">
    <property type="entry name" value="Beta-galactosidase"/>
    <property type="match status" value="1"/>
</dbReference>
<evidence type="ECO:0000259" key="4">
    <source>
        <dbReference type="PROSITE" id="PS50228"/>
    </source>
</evidence>
<dbReference type="Proteomes" id="UP000015453">
    <property type="component" value="Unassembled WGS sequence"/>
</dbReference>
<evidence type="ECO:0000313" key="5">
    <source>
        <dbReference type="EMBL" id="EPS65481.1"/>
    </source>
</evidence>
<dbReference type="FunFam" id="2.60.120.260:FF:000076">
    <property type="entry name" value="Beta-galactosidase"/>
    <property type="match status" value="1"/>
</dbReference>
<keyword evidence="6" id="KW-1185">Reference proteome</keyword>
<protein>
    <submittedName>
        <fullName evidence="5">Beta-galactosidase</fullName>
    </submittedName>
</protein>
<keyword evidence="2" id="KW-0378">Hydrolase</keyword>
<dbReference type="InterPro" id="IPR001944">
    <property type="entry name" value="Glycoside_Hdrlase_35"/>
</dbReference>
<dbReference type="Pfam" id="PF02140">
    <property type="entry name" value="SUEL_Lectin"/>
    <property type="match status" value="1"/>
</dbReference>
<dbReference type="Pfam" id="PF21467">
    <property type="entry name" value="BetaGal_gal-bd"/>
    <property type="match status" value="2"/>
</dbReference>
<accession>S8CL68</accession>
<dbReference type="SUPFAM" id="SSF49785">
    <property type="entry name" value="Galactose-binding domain-like"/>
    <property type="match status" value="2"/>
</dbReference>
<dbReference type="PANTHER" id="PTHR23421">
    <property type="entry name" value="BETA-GALACTOSIDASE RELATED"/>
    <property type="match status" value="1"/>
</dbReference>
<dbReference type="InterPro" id="IPR048913">
    <property type="entry name" value="BetaGal_gal-bd"/>
</dbReference>
<name>S8CL68_9LAMI</name>
<evidence type="ECO:0000256" key="1">
    <source>
        <dbReference type="ARBA" id="ARBA00022729"/>
    </source>
</evidence>
<dbReference type="Gene3D" id="2.60.120.740">
    <property type="match status" value="1"/>
</dbReference>
<dbReference type="GO" id="GO:0030246">
    <property type="term" value="F:carbohydrate binding"/>
    <property type="evidence" value="ECO:0007669"/>
    <property type="project" value="InterPro"/>
</dbReference>
<dbReference type="Gene3D" id="2.60.120.260">
    <property type="entry name" value="Galactose-binding domain-like"/>
    <property type="match status" value="2"/>
</dbReference>
<dbReference type="GO" id="GO:0004565">
    <property type="term" value="F:beta-galactosidase activity"/>
    <property type="evidence" value="ECO:0007669"/>
    <property type="project" value="UniProtKB-ARBA"/>
</dbReference>
<dbReference type="PROSITE" id="PS50228">
    <property type="entry name" value="SUEL_LECTIN"/>
    <property type="match status" value="1"/>
</dbReference>
<reference evidence="5 6" key="1">
    <citation type="journal article" date="2013" name="BMC Genomics">
        <title>The miniature genome of a carnivorous plant Genlisea aurea contains a low number of genes and short non-coding sequences.</title>
        <authorList>
            <person name="Leushkin E.V."/>
            <person name="Sutormin R.A."/>
            <person name="Nabieva E.R."/>
            <person name="Penin A.A."/>
            <person name="Kondrashov A.S."/>
            <person name="Logacheva M.D."/>
        </authorList>
    </citation>
    <scope>NUCLEOTIDE SEQUENCE [LARGE SCALE GENOMIC DNA]</scope>
</reference>
<dbReference type="EMBL" id="AUSU01004200">
    <property type="protein sequence ID" value="EPS65481.1"/>
    <property type="molecule type" value="Genomic_DNA"/>
</dbReference>